<evidence type="ECO:0000256" key="5">
    <source>
        <dbReference type="ARBA" id="ARBA00023054"/>
    </source>
</evidence>
<keyword evidence="2" id="KW-0493">Microtubule</keyword>
<keyword evidence="4 7" id="KW-0067">ATP-binding</keyword>
<dbReference type="GO" id="GO:0008017">
    <property type="term" value="F:microtubule binding"/>
    <property type="evidence" value="ECO:0007669"/>
    <property type="project" value="InterPro"/>
</dbReference>
<dbReference type="GO" id="GO:0016887">
    <property type="term" value="F:ATP hydrolysis activity"/>
    <property type="evidence" value="ECO:0007669"/>
    <property type="project" value="UniProtKB-ARBA"/>
</dbReference>
<protein>
    <submittedName>
        <fullName evidence="13">Kinesin-like protein KIN-14G</fullName>
    </submittedName>
</protein>
<evidence type="ECO:0000259" key="11">
    <source>
        <dbReference type="PROSITE" id="PS50067"/>
    </source>
</evidence>
<dbReference type="CDD" id="cd21203">
    <property type="entry name" value="CH_AtKIN14-like"/>
    <property type="match status" value="1"/>
</dbReference>
<dbReference type="FunFam" id="3.40.850.10:FF:000045">
    <property type="entry name" value="Kinesin-like protein KIN-14I isoform A"/>
    <property type="match status" value="1"/>
</dbReference>
<dbReference type="PaxDb" id="3827-XP_004495679.1"/>
<dbReference type="GO" id="GO:0007018">
    <property type="term" value="P:microtubule-based movement"/>
    <property type="evidence" value="ECO:0007669"/>
    <property type="project" value="InterPro"/>
</dbReference>
<keyword evidence="3 7" id="KW-0547">Nucleotide-binding</keyword>
<dbReference type="Pfam" id="PF00225">
    <property type="entry name" value="Kinesin"/>
    <property type="match status" value="1"/>
</dbReference>
<keyword evidence="12" id="KW-1185">Reference proteome</keyword>
<reference evidence="12" key="1">
    <citation type="journal article" date="2013" name="Nat. Biotechnol.">
        <title>Draft genome sequence of chickpea (Cicer arietinum) provides a resource for trait improvement.</title>
        <authorList>
            <person name="Varshney R.K."/>
            <person name="Song C."/>
            <person name="Saxena R.K."/>
            <person name="Azam S."/>
            <person name="Yu S."/>
            <person name="Sharpe A.G."/>
            <person name="Cannon S."/>
            <person name="Baek J."/>
            <person name="Rosen B.D."/>
            <person name="Tar'an B."/>
            <person name="Millan T."/>
            <person name="Zhang X."/>
            <person name="Ramsay L.D."/>
            <person name="Iwata A."/>
            <person name="Wang Y."/>
            <person name="Nelson W."/>
            <person name="Farmer A.D."/>
            <person name="Gaur P.M."/>
            <person name="Soderlund C."/>
            <person name="Penmetsa R.V."/>
            <person name="Xu C."/>
            <person name="Bharti A.K."/>
            <person name="He W."/>
            <person name="Winter P."/>
            <person name="Zhao S."/>
            <person name="Hane J.K."/>
            <person name="Carrasquilla-Garcia N."/>
            <person name="Condie J.A."/>
            <person name="Upadhyaya H.D."/>
            <person name="Luo M.C."/>
            <person name="Thudi M."/>
            <person name="Gowda C.L."/>
            <person name="Singh N.P."/>
            <person name="Lichtenzveig J."/>
            <person name="Gali K.K."/>
            <person name="Rubio J."/>
            <person name="Nadarajan N."/>
            <person name="Dolezel J."/>
            <person name="Bansal K.C."/>
            <person name="Xu X."/>
            <person name="Edwards D."/>
            <person name="Zhang G."/>
            <person name="Kahl G."/>
            <person name="Gil J."/>
            <person name="Singh K.B."/>
            <person name="Datta S.K."/>
            <person name="Jackson S.A."/>
            <person name="Wang J."/>
            <person name="Cook D.R."/>
        </authorList>
    </citation>
    <scope>NUCLEOTIDE SEQUENCE [LARGE SCALE GENOMIC DNA]</scope>
    <source>
        <strain evidence="12">cv. CDC Frontier</strain>
    </source>
</reference>
<feature type="compositionally biased region" description="Acidic residues" evidence="9">
    <location>
        <begin position="298"/>
        <end position="309"/>
    </location>
</feature>
<feature type="domain" description="Calponin-homology (CH)" evidence="10">
    <location>
        <begin position="40"/>
        <end position="162"/>
    </location>
</feature>
<dbReference type="PANTHER" id="PTHR47972:SF60">
    <property type="entry name" value="P-LOOP NUCLEOSIDE TRIPHOSPHATE HYDROLASE SUPERFAMILY PROTEIN"/>
    <property type="match status" value="1"/>
</dbReference>
<dbReference type="STRING" id="3827.A0A1S2XWL8"/>
<feature type="compositionally biased region" description="Polar residues" evidence="9">
    <location>
        <begin position="776"/>
        <end position="802"/>
    </location>
</feature>
<dbReference type="InterPro" id="IPR036961">
    <property type="entry name" value="Kinesin_motor_dom_sf"/>
</dbReference>
<dbReference type="SMART" id="SM00033">
    <property type="entry name" value="CH"/>
    <property type="match status" value="1"/>
</dbReference>
<keyword evidence="6 7" id="KW-0505">Motor protein</keyword>
<dbReference type="PROSITE" id="PS50021">
    <property type="entry name" value="CH"/>
    <property type="match status" value="1"/>
</dbReference>
<dbReference type="CDD" id="cd01366">
    <property type="entry name" value="KISc_C_terminal"/>
    <property type="match status" value="1"/>
</dbReference>
<keyword evidence="5 8" id="KW-0175">Coiled coil</keyword>
<evidence type="ECO:0000313" key="13">
    <source>
        <dbReference type="RefSeq" id="XP_004495679.1"/>
    </source>
</evidence>
<dbReference type="InterPro" id="IPR027640">
    <property type="entry name" value="Kinesin-like_fam"/>
</dbReference>
<feature type="region of interest" description="Disordered" evidence="9">
    <location>
        <begin position="774"/>
        <end position="890"/>
    </location>
</feature>
<organism evidence="12 13">
    <name type="scientific">Cicer arietinum</name>
    <name type="common">Chickpea</name>
    <name type="synonym">Garbanzo</name>
    <dbReference type="NCBI Taxonomy" id="3827"/>
    <lineage>
        <taxon>Eukaryota</taxon>
        <taxon>Viridiplantae</taxon>
        <taxon>Streptophyta</taxon>
        <taxon>Embryophyta</taxon>
        <taxon>Tracheophyta</taxon>
        <taxon>Spermatophyta</taxon>
        <taxon>Magnoliopsida</taxon>
        <taxon>eudicotyledons</taxon>
        <taxon>Gunneridae</taxon>
        <taxon>Pentapetalae</taxon>
        <taxon>rosids</taxon>
        <taxon>fabids</taxon>
        <taxon>Fabales</taxon>
        <taxon>Fabaceae</taxon>
        <taxon>Papilionoideae</taxon>
        <taxon>50 kb inversion clade</taxon>
        <taxon>NPAAA clade</taxon>
        <taxon>Hologalegina</taxon>
        <taxon>IRL clade</taxon>
        <taxon>Cicereae</taxon>
        <taxon>Cicer</taxon>
    </lineage>
</organism>
<dbReference type="PRINTS" id="PR00380">
    <property type="entry name" value="KINESINHEAVY"/>
</dbReference>
<dbReference type="RefSeq" id="XP_004495679.1">
    <property type="nucleotide sequence ID" value="XM_004495622.3"/>
</dbReference>
<dbReference type="Pfam" id="PF00307">
    <property type="entry name" value="CH"/>
    <property type="match status" value="1"/>
</dbReference>
<feature type="compositionally biased region" description="Polar residues" evidence="9">
    <location>
        <begin position="955"/>
        <end position="972"/>
    </location>
</feature>
<evidence type="ECO:0000256" key="9">
    <source>
        <dbReference type="SAM" id="MobiDB-lite"/>
    </source>
</evidence>
<dbReference type="PANTHER" id="PTHR47972">
    <property type="entry name" value="KINESIN-LIKE PROTEIN KLP-3"/>
    <property type="match status" value="1"/>
</dbReference>
<proteinExistence type="inferred from homology"/>
<name>A0A1S2XWL8_CICAR</name>
<gene>
    <name evidence="13" type="primary">LOC101488735</name>
</gene>
<dbReference type="GO" id="GO:0003777">
    <property type="term" value="F:microtubule motor activity"/>
    <property type="evidence" value="ECO:0007669"/>
    <property type="project" value="InterPro"/>
</dbReference>
<evidence type="ECO:0000256" key="4">
    <source>
        <dbReference type="ARBA" id="ARBA00022840"/>
    </source>
</evidence>
<feature type="coiled-coil region" evidence="8">
    <location>
        <begin position="741"/>
        <end position="768"/>
    </location>
</feature>
<dbReference type="Proteomes" id="UP000087171">
    <property type="component" value="Chromosome Ca4"/>
</dbReference>
<dbReference type="RefSeq" id="XP_073223198.1">
    <property type="nucleotide sequence ID" value="XM_073367097.1"/>
</dbReference>
<feature type="domain" description="Kinesin motor" evidence="11">
    <location>
        <begin position="408"/>
        <end position="734"/>
    </location>
</feature>
<dbReference type="SMART" id="SM00129">
    <property type="entry name" value="KISc"/>
    <property type="match status" value="1"/>
</dbReference>
<reference evidence="13" key="2">
    <citation type="submission" date="2025-08" db="UniProtKB">
        <authorList>
            <consortium name="RefSeq"/>
        </authorList>
    </citation>
    <scope>IDENTIFICATION</scope>
    <source>
        <tissue evidence="13">Etiolated seedlings</tissue>
    </source>
</reference>
<dbReference type="Gene3D" id="1.10.418.10">
    <property type="entry name" value="Calponin-like domain"/>
    <property type="match status" value="1"/>
</dbReference>
<evidence type="ECO:0000256" key="2">
    <source>
        <dbReference type="ARBA" id="ARBA00022701"/>
    </source>
</evidence>
<feature type="compositionally biased region" description="Polar residues" evidence="9">
    <location>
        <begin position="874"/>
        <end position="890"/>
    </location>
</feature>
<evidence type="ECO:0000256" key="1">
    <source>
        <dbReference type="ARBA" id="ARBA00010899"/>
    </source>
</evidence>
<dbReference type="OrthoDB" id="3176171at2759"/>
<dbReference type="InterPro" id="IPR001752">
    <property type="entry name" value="Kinesin_motor_dom"/>
</dbReference>
<dbReference type="InterPro" id="IPR027417">
    <property type="entry name" value="P-loop_NTPase"/>
</dbReference>
<dbReference type="GeneID" id="101488735"/>
<sequence length="990" mass="109802">MATEPALPFSIVSVVEDVLQKHGSRLSDIDLASRKAEEASSRRNEAARWLRNTVGNVGGKDMLAEPSEEDFRIALRSGIILCNALNKIQPGAVPKVVEAPSDIDNVPDRAALSIYQYFENVRNFLVTVEEMGLPTFEASDLEQGGKSSRIVNCVLALKSYSEWKLGGKNGLWKYGGNPKPPTFVKPIMRKNSGPFMRSLARAVSLGDKDSLLSDQSSSNDAVLHDRSEGGSIPSLYSLVREILHDKKQEEIPIIVESLLSKVMEEFESRVIIVQQETPKTPREDKASSKAGNSNLEAISDEEEREENEDVDIKQKQNHDVKYNGDEESRSRILKQQTIIQKQSENIQELKVIVHQTKEGMHCLHKKYREDFINLGKHLRSLASSASGYQKVLEENRKLYNQMQDLKGNIRVYCRVRPLVGQPNNPGIIRNVEEDSISLIMASKNGKEVKKTFTFNKVFGPSATQGEVFSDTQPLIRSVLDGFNVCIFAYGQTGSGKTHTMSGPNNLTEETVGVNYRALRDLFYLSEQRKETIHYDISVQMLEIYNEQVRDLLMTETSNKRLEIRNSSHNNGINVPDANLVPVSSTADVLNLMNLGQKNRAVSATAMNDRSSRSHSCLTVHVQGRELTSGNSLRGCIHLVDLAGSERVDKSEVIGDRLKEAQHINKSLSALGDVIASLAQKQSHVPYRNSKLTQLLQDSLGGQAKTLMFVHISPEPEALGESISTLKFAERVSTIELGAARVNKDSGEVKELKEQIASLKATLARVKDGELEHFKQPANSITDSPRSKSQLSSIVPANWTSGSRKLPRDDSSGIEGSKKAAPKLKRRSLDPEEIYTSLPTWPHPRAGVNGNDDDKESVSGNWNSRSMNRDENLTTDESVTGQSEVESKQSYSPLLSVEVATTFTNDSDELELTTSECSEPDMNWQSHLPKTTAISNVLASRPNKSTHYKQAKNLETRSMISSSTRKQPNLVSQSRKHSGSIDAKRRSGNAK</sequence>
<dbReference type="InterPro" id="IPR036872">
    <property type="entry name" value="CH_dom_sf"/>
</dbReference>
<accession>A0A1S2XWL8</accession>
<dbReference type="GO" id="GO:0005874">
    <property type="term" value="C:microtubule"/>
    <property type="evidence" value="ECO:0007669"/>
    <property type="project" value="UniProtKB-KW"/>
</dbReference>
<dbReference type="GO" id="GO:0005524">
    <property type="term" value="F:ATP binding"/>
    <property type="evidence" value="ECO:0007669"/>
    <property type="project" value="UniProtKB-UniRule"/>
</dbReference>
<evidence type="ECO:0000256" key="8">
    <source>
        <dbReference type="SAM" id="Coils"/>
    </source>
</evidence>
<evidence type="ECO:0000256" key="6">
    <source>
        <dbReference type="ARBA" id="ARBA00023175"/>
    </source>
</evidence>
<feature type="compositionally biased region" description="Basic and acidic residues" evidence="9">
    <location>
        <begin position="310"/>
        <end position="328"/>
    </location>
</feature>
<dbReference type="SUPFAM" id="SSF52540">
    <property type="entry name" value="P-loop containing nucleoside triphosphate hydrolases"/>
    <property type="match status" value="1"/>
</dbReference>
<dbReference type="eggNOG" id="KOG0239">
    <property type="taxonomic scope" value="Eukaryota"/>
</dbReference>
<comment type="similarity">
    <text evidence="1">Belongs to the TRAFAC class myosin-kinesin ATPase superfamily. Kinesin family. KIN-14 subfamily.</text>
</comment>
<evidence type="ECO:0000313" key="12">
    <source>
        <dbReference type="Proteomes" id="UP000087171"/>
    </source>
</evidence>
<dbReference type="PROSITE" id="PS50067">
    <property type="entry name" value="KINESIN_MOTOR_2"/>
    <property type="match status" value="1"/>
</dbReference>
<dbReference type="AlphaFoldDB" id="A0A1S2XWL8"/>
<feature type="region of interest" description="Disordered" evidence="9">
    <location>
        <begin position="275"/>
        <end position="328"/>
    </location>
</feature>
<feature type="binding site" evidence="7">
    <location>
        <begin position="490"/>
        <end position="497"/>
    </location>
    <ligand>
        <name>ATP</name>
        <dbReference type="ChEBI" id="CHEBI:30616"/>
    </ligand>
</feature>
<dbReference type="Gene3D" id="3.40.850.10">
    <property type="entry name" value="Kinesin motor domain"/>
    <property type="match status" value="1"/>
</dbReference>
<dbReference type="InterPro" id="IPR001715">
    <property type="entry name" value="CH_dom"/>
</dbReference>
<evidence type="ECO:0000256" key="3">
    <source>
        <dbReference type="ARBA" id="ARBA00022741"/>
    </source>
</evidence>
<feature type="region of interest" description="Disordered" evidence="9">
    <location>
        <begin position="937"/>
        <end position="990"/>
    </location>
</feature>
<evidence type="ECO:0000256" key="7">
    <source>
        <dbReference type="PROSITE-ProRule" id="PRU00283"/>
    </source>
</evidence>
<evidence type="ECO:0000259" key="10">
    <source>
        <dbReference type="PROSITE" id="PS50021"/>
    </source>
</evidence>
<dbReference type="SUPFAM" id="SSF47576">
    <property type="entry name" value="Calponin-homology domain, CH-domain"/>
    <property type="match status" value="1"/>
</dbReference>